<protein>
    <submittedName>
        <fullName evidence="1">Uncharacterized protein</fullName>
    </submittedName>
</protein>
<reference evidence="2" key="1">
    <citation type="journal article" date="2005" name="Nature">
        <title>The map-based sequence of the rice genome.</title>
        <authorList>
            <consortium name="International rice genome sequencing project (IRGSP)"/>
            <person name="Matsumoto T."/>
            <person name="Wu J."/>
            <person name="Kanamori H."/>
            <person name="Katayose Y."/>
            <person name="Fujisawa M."/>
            <person name="Namiki N."/>
            <person name="Mizuno H."/>
            <person name="Yamamoto K."/>
            <person name="Antonio B.A."/>
            <person name="Baba T."/>
            <person name="Sakata K."/>
            <person name="Nagamura Y."/>
            <person name="Aoki H."/>
            <person name="Arikawa K."/>
            <person name="Arita K."/>
            <person name="Bito T."/>
            <person name="Chiden Y."/>
            <person name="Fujitsuka N."/>
            <person name="Fukunaka R."/>
            <person name="Hamada M."/>
            <person name="Harada C."/>
            <person name="Hayashi A."/>
            <person name="Hijishita S."/>
            <person name="Honda M."/>
            <person name="Hosokawa S."/>
            <person name="Ichikawa Y."/>
            <person name="Idonuma A."/>
            <person name="Iijima M."/>
            <person name="Ikeda M."/>
            <person name="Ikeno M."/>
            <person name="Ito K."/>
            <person name="Ito S."/>
            <person name="Ito T."/>
            <person name="Ito Y."/>
            <person name="Ito Y."/>
            <person name="Iwabuchi A."/>
            <person name="Kamiya K."/>
            <person name="Karasawa W."/>
            <person name="Kurita K."/>
            <person name="Katagiri S."/>
            <person name="Kikuta A."/>
            <person name="Kobayashi H."/>
            <person name="Kobayashi N."/>
            <person name="Machita K."/>
            <person name="Maehara T."/>
            <person name="Masukawa M."/>
            <person name="Mizubayashi T."/>
            <person name="Mukai Y."/>
            <person name="Nagasaki H."/>
            <person name="Nagata Y."/>
            <person name="Naito S."/>
            <person name="Nakashima M."/>
            <person name="Nakama Y."/>
            <person name="Nakamichi Y."/>
            <person name="Nakamura M."/>
            <person name="Meguro A."/>
            <person name="Negishi M."/>
            <person name="Ohta I."/>
            <person name="Ohta T."/>
            <person name="Okamoto M."/>
            <person name="Ono N."/>
            <person name="Saji S."/>
            <person name="Sakaguchi M."/>
            <person name="Sakai K."/>
            <person name="Shibata M."/>
            <person name="Shimokawa T."/>
            <person name="Song J."/>
            <person name="Takazaki Y."/>
            <person name="Terasawa K."/>
            <person name="Tsugane M."/>
            <person name="Tsuji K."/>
            <person name="Ueda S."/>
            <person name="Waki K."/>
            <person name="Yamagata H."/>
            <person name="Yamamoto M."/>
            <person name="Yamamoto S."/>
            <person name="Yamane H."/>
            <person name="Yoshiki S."/>
            <person name="Yoshihara R."/>
            <person name="Yukawa K."/>
            <person name="Zhong H."/>
            <person name="Yano M."/>
            <person name="Yuan Q."/>
            <person name="Ouyang S."/>
            <person name="Liu J."/>
            <person name="Jones K.M."/>
            <person name="Gansberger K."/>
            <person name="Moffat K."/>
            <person name="Hill J."/>
            <person name="Bera J."/>
            <person name="Fadrosh D."/>
            <person name="Jin S."/>
            <person name="Johri S."/>
            <person name="Kim M."/>
            <person name="Overton L."/>
            <person name="Reardon M."/>
            <person name="Tsitrin T."/>
            <person name="Vuong H."/>
            <person name="Weaver B."/>
            <person name="Ciecko A."/>
            <person name="Tallon L."/>
            <person name="Jackson J."/>
            <person name="Pai G."/>
            <person name="Aken S.V."/>
            <person name="Utterback T."/>
            <person name="Reidmuller S."/>
            <person name="Feldblyum T."/>
            <person name="Hsiao J."/>
            <person name="Zismann V."/>
            <person name="Iobst S."/>
            <person name="de Vazeille A.R."/>
            <person name="Buell C.R."/>
            <person name="Ying K."/>
            <person name="Li Y."/>
            <person name="Lu T."/>
            <person name="Huang Y."/>
            <person name="Zhao Q."/>
            <person name="Feng Q."/>
            <person name="Zhang L."/>
            <person name="Zhu J."/>
            <person name="Weng Q."/>
            <person name="Mu J."/>
            <person name="Lu Y."/>
            <person name="Fan D."/>
            <person name="Liu Y."/>
            <person name="Guan J."/>
            <person name="Zhang Y."/>
            <person name="Yu S."/>
            <person name="Liu X."/>
            <person name="Zhang Y."/>
            <person name="Hong G."/>
            <person name="Han B."/>
            <person name="Choisne N."/>
            <person name="Demange N."/>
            <person name="Orjeda G."/>
            <person name="Samain S."/>
            <person name="Cattolico L."/>
            <person name="Pelletier E."/>
            <person name="Couloux A."/>
            <person name="Segurens B."/>
            <person name="Wincker P."/>
            <person name="D'Hont A."/>
            <person name="Scarpelli C."/>
            <person name="Weissenbach J."/>
            <person name="Salanoubat M."/>
            <person name="Quetier F."/>
            <person name="Yu Y."/>
            <person name="Kim H.R."/>
            <person name="Rambo T."/>
            <person name="Currie J."/>
            <person name="Collura K."/>
            <person name="Luo M."/>
            <person name="Yang T."/>
            <person name="Ammiraju J.S.S."/>
            <person name="Engler F."/>
            <person name="Soderlund C."/>
            <person name="Wing R.A."/>
            <person name="Palmer L.E."/>
            <person name="de la Bastide M."/>
            <person name="Spiegel L."/>
            <person name="Nascimento L."/>
            <person name="Zutavern T."/>
            <person name="O'Shaughnessy A."/>
            <person name="Dike S."/>
            <person name="Dedhia N."/>
            <person name="Preston R."/>
            <person name="Balija V."/>
            <person name="McCombie W.R."/>
            <person name="Chow T."/>
            <person name="Chen H."/>
            <person name="Chung M."/>
            <person name="Chen C."/>
            <person name="Shaw J."/>
            <person name="Wu H."/>
            <person name="Hsiao K."/>
            <person name="Chao Y."/>
            <person name="Chu M."/>
            <person name="Cheng C."/>
            <person name="Hour A."/>
            <person name="Lee P."/>
            <person name="Lin S."/>
            <person name="Lin Y."/>
            <person name="Liou J."/>
            <person name="Liu S."/>
            <person name="Hsing Y."/>
            <person name="Raghuvanshi S."/>
            <person name="Mohanty A."/>
            <person name="Bharti A.K."/>
            <person name="Gaur A."/>
            <person name="Gupta V."/>
            <person name="Kumar D."/>
            <person name="Ravi V."/>
            <person name="Vij S."/>
            <person name="Kapur A."/>
            <person name="Khurana P."/>
            <person name="Khurana P."/>
            <person name="Khurana J.P."/>
            <person name="Tyagi A.K."/>
            <person name="Gaikwad K."/>
            <person name="Singh A."/>
            <person name="Dalal V."/>
            <person name="Srivastava S."/>
            <person name="Dixit A."/>
            <person name="Pal A.K."/>
            <person name="Ghazi I.A."/>
            <person name="Yadav M."/>
            <person name="Pandit A."/>
            <person name="Bhargava A."/>
            <person name="Sureshbabu K."/>
            <person name="Batra K."/>
            <person name="Sharma T.R."/>
            <person name="Mohapatra T."/>
            <person name="Singh N.K."/>
            <person name="Messing J."/>
            <person name="Nelson A.B."/>
            <person name="Fuks G."/>
            <person name="Kavchok S."/>
            <person name="Keizer G."/>
            <person name="Linton E."/>
            <person name="Llaca V."/>
            <person name="Song R."/>
            <person name="Tanyolac B."/>
            <person name="Young S."/>
            <person name="Ho-Il K."/>
            <person name="Hahn J.H."/>
            <person name="Sangsakoo G."/>
            <person name="Vanavichit A."/>
            <person name="de Mattos Luiz.A.T."/>
            <person name="Zimmer P.D."/>
            <person name="Malone G."/>
            <person name="Dellagostin O."/>
            <person name="de Oliveira A.C."/>
            <person name="Bevan M."/>
            <person name="Bancroft I."/>
            <person name="Minx P."/>
            <person name="Cordum H."/>
            <person name="Wilson R."/>
            <person name="Cheng Z."/>
            <person name="Jin W."/>
            <person name="Jiang J."/>
            <person name="Leong S.A."/>
            <person name="Iwama H."/>
            <person name="Gojobori T."/>
            <person name="Itoh T."/>
            <person name="Niimura Y."/>
            <person name="Fujii Y."/>
            <person name="Habara T."/>
            <person name="Sakai H."/>
            <person name="Sato Y."/>
            <person name="Wilson G."/>
            <person name="Kumar K."/>
            <person name="McCouch S."/>
            <person name="Juretic N."/>
            <person name="Hoen D."/>
            <person name="Wright S."/>
            <person name="Bruskiewich R."/>
            <person name="Bureau T."/>
            <person name="Miyao A."/>
            <person name="Hirochika H."/>
            <person name="Nishikawa T."/>
            <person name="Kadowaki K."/>
            <person name="Sugiura M."/>
            <person name="Burr B."/>
            <person name="Sasaki T."/>
        </authorList>
    </citation>
    <scope>NUCLEOTIDE SEQUENCE [LARGE SCALE GENOMIC DNA]</scope>
    <source>
        <strain evidence="2">cv. Nipponbare</strain>
    </source>
</reference>
<evidence type="ECO:0000313" key="2">
    <source>
        <dbReference type="Proteomes" id="UP000000763"/>
    </source>
</evidence>
<dbReference type="AlphaFoldDB" id="Q6H810"/>
<gene>
    <name evidence="1" type="primary">OJ1297_C09.20</name>
</gene>
<evidence type="ECO:0000313" key="1">
    <source>
        <dbReference type="EMBL" id="BAD25139.1"/>
    </source>
</evidence>
<proteinExistence type="predicted"/>
<sequence>MQHETNTHMKRIHEPATQCNCASKTTLYVAVVNVGSVEGTVAKPWAGPYCAPKAAVHSARRELLRMEIFSQKRNRK</sequence>
<dbReference type="Proteomes" id="UP000000763">
    <property type="component" value="Chromosome 2"/>
</dbReference>
<reference evidence="2" key="2">
    <citation type="journal article" date="2008" name="Nucleic Acids Res.">
        <title>The rice annotation project database (RAP-DB): 2008 update.</title>
        <authorList>
            <consortium name="The rice annotation project (RAP)"/>
        </authorList>
    </citation>
    <scope>GENOME REANNOTATION</scope>
    <source>
        <strain evidence="2">cv. Nipponbare</strain>
    </source>
</reference>
<dbReference type="InterPro" id="IPR036291">
    <property type="entry name" value="NAD(P)-bd_dom_sf"/>
</dbReference>
<dbReference type="SUPFAM" id="SSF51735">
    <property type="entry name" value="NAD(P)-binding Rossmann-fold domains"/>
    <property type="match status" value="1"/>
</dbReference>
<accession>Q6H810</accession>
<organism evidence="1 2">
    <name type="scientific">Oryza sativa subsp. japonica</name>
    <name type="common">Rice</name>
    <dbReference type="NCBI Taxonomy" id="39947"/>
    <lineage>
        <taxon>Eukaryota</taxon>
        <taxon>Viridiplantae</taxon>
        <taxon>Streptophyta</taxon>
        <taxon>Embryophyta</taxon>
        <taxon>Tracheophyta</taxon>
        <taxon>Spermatophyta</taxon>
        <taxon>Magnoliopsida</taxon>
        <taxon>Liliopsida</taxon>
        <taxon>Poales</taxon>
        <taxon>Poaceae</taxon>
        <taxon>BOP clade</taxon>
        <taxon>Oryzoideae</taxon>
        <taxon>Oryzeae</taxon>
        <taxon>Oryzinae</taxon>
        <taxon>Oryza</taxon>
        <taxon>Oryza sativa</taxon>
    </lineage>
</organism>
<dbReference type="EMBL" id="AP004087">
    <property type="protein sequence ID" value="BAD25139.1"/>
    <property type="molecule type" value="Genomic_DNA"/>
</dbReference>
<name>Q6H810_ORYSJ</name>